<feature type="domain" description="PBP" evidence="2">
    <location>
        <begin position="29"/>
        <end position="134"/>
    </location>
</feature>
<dbReference type="Gene3D" id="3.40.190.10">
    <property type="entry name" value="Periplasmic binding protein-like II"/>
    <property type="match status" value="1"/>
</dbReference>
<sequence>MIKIYLRCLLGTLWLCVVSPGFAEDTPVVVVNSITYPNAFLSQNAITAIFGMRLRKWEDGSPIKVFVMPDGNPIHIAFSKYVLRVFPYQLRSAWNRLVFSGTGEEPMIVESEEKMREAISSTPGAIGYLSRSMLNESVKAISND</sequence>
<dbReference type="RefSeq" id="WP_053085259.1">
    <property type="nucleotide sequence ID" value="NZ_CBTJ020000032.1"/>
</dbReference>
<proteinExistence type="predicted"/>
<reference evidence="3" key="2">
    <citation type="submission" date="2014-03" db="EMBL/GenBank/DDBJ databases">
        <title>Candidatus Competibacter-lineage genomes retrieved from metagenomes reveal functional metabolic diversity.</title>
        <authorList>
            <person name="McIlroy S.J."/>
            <person name="Albertsen M."/>
            <person name="Andresen E.K."/>
            <person name="Saunders A.M."/>
            <person name="Kristiansen R."/>
            <person name="Stokholm-Bjerregaard M."/>
            <person name="Nielsen K.L."/>
            <person name="Nielsen P.H."/>
        </authorList>
    </citation>
    <scope>NUCLEOTIDE SEQUENCE</scope>
    <source>
        <strain evidence="3">Run_A_D11</strain>
    </source>
</reference>
<evidence type="ECO:0000256" key="1">
    <source>
        <dbReference type="SAM" id="SignalP"/>
    </source>
</evidence>
<comment type="caution">
    <text evidence="3">The sequence shown here is derived from an EMBL/GenBank/DDBJ whole genome shotgun (WGS) entry which is preliminary data.</text>
</comment>
<reference evidence="3" key="1">
    <citation type="submission" date="2013-07" db="EMBL/GenBank/DDBJ databases">
        <authorList>
            <person name="McIlroy S."/>
        </authorList>
    </citation>
    <scope>NUCLEOTIDE SEQUENCE [LARGE SCALE GENOMIC DNA]</scope>
    <source>
        <strain evidence="3">Run_A_D11</strain>
    </source>
</reference>
<dbReference type="InterPro" id="IPR024370">
    <property type="entry name" value="PBP_domain"/>
</dbReference>
<gene>
    <name evidence="3" type="ORF">BN873_260056</name>
</gene>
<dbReference type="Proteomes" id="UP000035760">
    <property type="component" value="Unassembled WGS sequence"/>
</dbReference>
<organism evidence="3 4">
    <name type="scientific">Candidatus Competibacter denitrificans Run_A_D11</name>
    <dbReference type="NCBI Taxonomy" id="1400863"/>
    <lineage>
        <taxon>Bacteria</taxon>
        <taxon>Pseudomonadati</taxon>
        <taxon>Pseudomonadota</taxon>
        <taxon>Gammaproteobacteria</taxon>
        <taxon>Candidatus Competibacteraceae</taxon>
        <taxon>Candidatus Competibacter</taxon>
    </lineage>
</organism>
<keyword evidence="1" id="KW-0732">Signal</keyword>
<evidence type="ECO:0000313" key="3">
    <source>
        <dbReference type="EMBL" id="CDI02200.1"/>
    </source>
</evidence>
<dbReference type="Pfam" id="PF12849">
    <property type="entry name" value="PBP_like_2"/>
    <property type="match status" value="1"/>
</dbReference>
<feature type="chain" id="PRO_5004878747" description="PBP domain-containing protein" evidence="1">
    <location>
        <begin position="24"/>
        <end position="144"/>
    </location>
</feature>
<accession>W6M8Y9</accession>
<name>W6M8Y9_9GAMM</name>
<dbReference type="OrthoDB" id="5368544at2"/>
<dbReference type="AlphaFoldDB" id="W6M8Y9"/>
<dbReference type="SUPFAM" id="SSF53850">
    <property type="entry name" value="Periplasmic binding protein-like II"/>
    <property type="match status" value="1"/>
</dbReference>
<feature type="signal peptide" evidence="1">
    <location>
        <begin position="1"/>
        <end position="23"/>
    </location>
</feature>
<evidence type="ECO:0000313" key="4">
    <source>
        <dbReference type="Proteomes" id="UP000035760"/>
    </source>
</evidence>
<protein>
    <recommendedName>
        <fullName evidence="2">PBP domain-containing protein</fullName>
    </recommendedName>
</protein>
<dbReference type="STRING" id="1400863.BN873_260056"/>
<dbReference type="EMBL" id="CBTJ020000032">
    <property type="protein sequence ID" value="CDI02200.1"/>
    <property type="molecule type" value="Genomic_DNA"/>
</dbReference>
<keyword evidence="4" id="KW-1185">Reference proteome</keyword>
<evidence type="ECO:0000259" key="2">
    <source>
        <dbReference type="Pfam" id="PF12849"/>
    </source>
</evidence>